<accession>A0A6G0W814</accession>
<name>A0A6G0W814_9STRA</name>
<dbReference type="Proteomes" id="UP000481153">
    <property type="component" value="Unassembled WGS sequence"/>
</dbReference>
<organism evidence="1 2">
    <name type="scientific">Aphanomyces euteiches</name>
    <dbReference type="NCBI Taxonomy" id="100861"/>
    <lineage>
        <taxon>Eukaryota</taxon>
        <taxon>Sar</taxon>
        <taxon>Stramenopiles</taxon>
        <taxon>Oomycota</taxon>
        <taxon>Saprolegniomycetes</taxon>
        <taxon>Saprolegniales</taxon>
        <taxon>Verrucalvaceae</taxon>
        <taxon>Aphanomyces</taxon>
    </lineage>
</organism>
<protein>
    <submittedName>
        <fullName evidence="1">Uncharacterized protein</fullName>
    </submittedName>
</protein>
<dbReference type="EMBL" id="VJMJ01000311">
    <property type="protein sequence ID" value="KAF0723287.1"/>
    <property type="molecule type" value="Genomic_DNA"/>
</dbReference>
<comment type="caution">
    <text evidence="1">The sequence shown here is derived from an EMBL/GenBank/DDBJ whole genome shotgun (WGS) entry which is preliminary data.</text>
</comment>
<keyword evidence="2" id="KW-1185">Reference proteome</keyword>
<proteinExistence type="predicted"/>
<dbReference type="AlphaFoldDB" id="A0A6G0W814"/>
<reference evidence="1 2" key="1">
    <citation type="submission" date="2019-07" db="EMBL/GenBank/DDBJ databases">
        <title>Genomics analysis of Aphanomyces spp. identifies a new class of oomycete effector associated with host adaptation.</title>
        <authorList>
            <person name="Gaulin E."/>
        </authorList>
    </citation>
    <scope>NUCLEOTIDE SEQUENCE [LARGE SCALE GENOMIC DNA]</scope>
    <source>
        <strain evidence="1 2">ATCC 201684</strain>
    </source>
</reference>
<evidence type="ECO:0000313" key="2">
    <source>
        <dbReference type="Proteomes" id="UP000481153"/>
    </source>
</evidence>
<evidence type="ECO:0000313" key="1">
    <source>
        <dbReference type="EMBL" id="KAF0723287.1"/>
    </source>
</evidence>
<gene>
    <name evidence="1" type="ORF">Ae201684_017770</name>
</gene>
<sequence>MPRWGIPGLERLVKLAIAMFGSIPLVNFPPSPCLKRCKSRLRTVRRAKFATVAVGNMVYYFFSINEIGFDAVNNDRNTVASMDSAIQQTQRLERDSLLAHEFKGIATVEVNTPKWSTPLKLTMIAASHH</sequence>